<evidence type="ECO:0000313" key="7">
    <source>
        <dbReference type="EMBL" id="AEV28072.1"/>
    </source>
</evidence>
<dbReference type="Pfam" id="PF00111">
    <property type="entry name" value="Fer2"/>
    <property type="match status" value="1"/>
</dbReference>
<evidence type="ECO:0000256" key="5">
    <source>
        <dbReference type="ARBA" id="ARBA00023014"/>
    </source>
</evidence>
<feature type="domain" description="2Fe-2S ferredoxin-type" evidence="6">
    <location>
        <begin position="1"/>
        <end position="77"/>
    </location>
</feature>
<dbReference type="FunFam" id="3.10.20.30:FF:000020">
    <property type="entry name" value="Xanthine dehydrogenase iron-sulfur subunit"/>
    <property type="match status" value="1"/>
</dbReference>
<dbReference type="InterPro" id="IPR036884">
    <property type="entry name" value="2Fe-2S-bd_dom_sf"/>
</dbReference>
<proteinExistence type="predicted"/>
<evidence type="ECO:0000256" key="2">
    <source>
        <dbReference type="ARBA" id="ARBA00022723"/>
    </source>
</evidence>
<evidence type="ECO:0000259" key="6">
    <source>
        <dbReference type="PROSITE" id="PS51085"/>
    </source>
</evidence>
<dbReference type="PROSITE" id="PS51085">
    <property type="entry name" value="2FE2S_FER_2"/>
    <property type="match status" value="1"/>
</dbReference>
<dbReference type="InterPro" id="IPR006058">
    <property type="entry name" value="2Fe2S_fd_BS"/>
</dbReference>
<dbReference type="PROSITE" id="PS00197">
    <property type="entry name" value="2FE2S_FER_1"/>
    <property type="match status" value="1"/>
</dbReference>
<dbReference type="SUPFAM" id="SSF47741">
    <property type="entry name" value="CO dehydrogenase ISP C-domain like"/>
    <property type="match status" value="1"/>
</dbReference>
<evidence type="ECO:0000313" key="8">
    <source>
        <dbReference type="Proteomes" id="UP000005632"/>
    </source>
</evidence>
<dbReference type="GO" id="GO:0051537">
    <property type="term" value="F:2 iron, 2 sulfur cluster binding"/>
    <property type="evidence" value="ECO:0007669"/>
    <property type="project" value="UniProtKB-KW"/>
</dbReference>
<keyword evidence="8" id="KW-1185">Reference proteome</keyword>
<sequence>MRILVTVNGLPYERDVPENKTLLHFLREDLGLTGTKEGCGAGECGSCTVLLNGKAVNSCLVLAAEANKAYVETIEGEASDGEASKLQKAFLKHHAVQCGFCTAGMLMAAREIIHTYPKPSVEQIQEGLSGNLCRCTGYQQIIEAILDVTGQGEDEKEIPHD</sequence>
<dbReference type="STRING" id="158190.SpiGrapes_0209"/>
<dbReference type="Pfam" id="PF01799">
    <property type="entry name" value="Fer2_2"/>
    <property type="match status" value="1"/>
</dbReference>
<keyword evidence="4" id="KW-0408">Iron</keyword>
<dbReference type="GO" id="GO:0016491">
    <property type="term" value="F:oxidoreductase activity"/>
    <property type="evidence" value="ECO:0007669"/>
    <property type="project" value="UniProtKB-KW"/>
</dbReference>
<evidence type="ECO:0000256" key="3">
    <source>
        <dbReference type="ARBA" id="ARBA00023002"/>
    </source>
</evidence>
<keyword evidence="5" id="KW-0411">Iron-sulfur</keyword>
<dbReference type="InterPro" id="IPR002888">
    <property type="entry name" value="2Fe-2S-bd"/>
</dbReference>
<dbReference type="KEGG" id="sgp:SpiGrapes_0209"/>
<dbReference type="RefSeq" id="WP_014268921.1">
    <property type="nucleotide sequence ID" value="NC_016633.1"/>
</dbReference>
<dbReference type="HOGENOM" id="CLU_052511_3_1_12"/>
<dbReference type="AlphaFoldDB" id="G8QUA2"/>
<dbReference type="Proteomes" id="UP000005632">
    <property type="component" value="Chromosome"/>
</dbReference>
<dbReference type="Gene3D" id="3.10.20.30">
    <property type="match status" value="1"/>
</dbReference>
<evidence type="ECO:0000256" key="4">
    <source>
        <dbReference type="ARBA" id="ARBA00023004"/>
    </source>
</evidence>
<keyword evidence="1" id="KW-0001">2Fe-2S</keyword>
<evidence type="ECO:0000256" key="1">
    <source>
        <dbReference type="ARBA" id="ARBA00022714"/>
    </source>
</evidence>
<accession>G8QUA2</accession>
<dbReference type="FunFam" id="1.10.150.120:FF:000003">
    <property type="entry name" value="Carbon monoxide dehydrogenase, small subunit"/>
    <property type="match status" value="1"/>
</dbReference>
<dbReference type="InterPro" id="IPR001041">
    <property type="entry name" value="2Fe-2S_ferredoxin-type"/>
</dbReference>
<protein>
    <submittedName>
        <fullName evidence="7">Aerobic-type carbon monoxide dehydrogenase, small subunit CoxS/CutS-like protein</fullName>
    </submittedName>
</protein>
<organism evidence="7 8">
    <name type="scientific">Sphaerochaeta pleomorpha (strain ATCC BAA-1885 / DSM 22778 / Grapes)</name>
    <dbReference type="NCBI Taxonomy" id="158190"/>
    <lineage>
        <taxon>Bacteria</taxon>
        <taxon>Pseudomonadati</taxon>
        <taxon>Spirochaetota</taxon>
        <taxon>Spirochaetia</taxon>
        <taxon>Spirochaetales</taxon>
        <taxon>Sphaerochaetaceae</taxon>
        <taxon>Sphaerochaeta</taxon>
    </lineage>
</organism>
<dbReference type="PANTHER" id="PTHR44379">
    <property type="entry name" value="OXIDOREDUCTASE WITH IRON-SULFUR SUBUNIT"/>
    <property type="match status" value="1"/>
</dbReference>
<reference evidence="7 8" key="1">
    <citation type="submission" date="2011-11" db="EMBL/GenBank/DDBJ databases">
        <title>Complete sequence of Spirochaeta sp. grapes.</title>
        <authorList>
            <consortium name="US DOE Joint Genome Institute"/>
            <person name="Lucas S."/>
            <person name="Han J."/>
            <person name="Lapidus A."/>
            <person name="Cheng J.-F."/>
            <person name="Goodwin L."/>
            <person name="Pitluck S."/>
            <person name="Peters L."/>
            <person name="Ovchinnikova G."/>
            <person name="Munk A.C."/>
            <person name="Detter J.C."/>
            <person name="Han C."/>
            <person name="Tapia R."/>
            <person name="Land M."/>
            <person name="Hauser L."/>
            <person name="Kyrpides N."/>
            <person name="Ivanova N."/>
            <person name="Pagani I."/>
            <person name="Ritalahtilisa K."/>
            <person name="Loeffler F."/>
            <person name="Woyke T."/>
        </authorList>
    </citation>
    <scope>NUCLEOTIDE SEQUENCE [LARGE SCALE GENOMIC DNA]</scope>
    <source>
        <strain evidence="8">ATCC BAA-1885 / DSM 22778 / Grapes</strain>
    </source>
</reference>
<dbReference type="CDD" id="cd00207">
    <property type="entry name" value="fer2"/>
    <property type="match status" value="1"/>
</dbReference>
<dbReference type="SUPFAM" id="SSF54292">
    <property type="entry name" value="2Fe-2S ferredoxin-like"/>
    <property type="match status" value="1"/>
</dbReference>
<dbReference type="InterPro" id="IPR012675">
    <property type="entry name" value="Beta-grasp_dom_sf"/>
</dbReference>
<dbReference type="eggNOG" id="COG2080">
    <property type="taxonomic scope" value="Bacteria"/>
</dbReference>
<dbReference type="InterPro" id="IPR036010">
    <property type="entry name" value="2Fe-2S_ferredoxin-like_sf"/>
</dbReference>
<keyword evidence="2" id="KW-0479">Metal-binding</keyword>
<keyword evidence="3" id="KW-0560">Oxidoreductase</keyword>
<dbReference type="EMBL" id="CP003155">
    <property type="protein sequence ID" value="AEV28072.1"/>
    <property type="molecule type" value="Genomic_DNA"/>
</dbReference>
<gene>
    <name evidence="7" type="ordered locus">SpiGrapes_0209</name>
</gene>
<dbReference type="PANTHER" id="PTHR44379:SF8">
    <property type="entry name" value="XANTHINE DEHYDROGENASE IRON-SULFUR-BINDING SUBUNIT XDHC-RELATED"/>
    <property type="match status" value="1"/>
</dbReference>
<name>G8QUA2_SPHPG</name>
<dbReference type="Gene3D" id="1.10.150.120">
    <property type="entry name" value="[2Fe-2S]-binding domain"/>
    <property type="match status" value="1"/>
</dbReference>
<dbReference type="InterPro" id="IPR051452">
    <property type="entry name" value="Diverse_Oxidoreductases"/>
</dbReference>
<dbReference type="OrthoDB" id="9796880at2"/>
<dbReference type="GO" id="GO:0046872">
    <property type="term" value="F:metal ion binding"/>
    <property type="evidence" value="ECO:0007669"/>
    <property type="project" value="UniProtKB-KW"/>
</dbReference>